<accession>A0A1V4JJE4</accession>
<organism evidence="2 3">
    <name type="scientific">Patagioenas fasciata monilis</name>
    <dbReference type="NCBI Taxonomy" id="372326"/>
    <lineage>
        <taxon>Eukaryota</taxon>
        <taxon>Metazoa</taxon>
        <taxon>Chordata</taxon>
        <taxon>Craniata</taxon>
        <taxon>Vertebrata</taxon>
        <taxon>Euteleostomi</taxon>
        <taxon>Archelosauria</taxon>
        <taxon>Archosauria</taxon>
        <taxon>Dinosauria</taxon>
        <taxon>Saurischia</taxon>
        <taxon>Theropoda</taxon>
        <taxon>Coelurosauria</taxon>
        <taxon>Aves</taxon>
        <taxon>Neognathae</taxon>
        <taxon>Neoaves</taxon>
        <taxon>Columbimorphae</taxon>
        <taxon>Columbiformes</taxon>
        <taxon>Columbidae</taxon>
        <taxon>Patagioenas</taxon>
    </lineage>
</organism>
<sequence>MAERLHHGICDLKVRKQDLSILSTGKLPLMCLMAILGADWFMWQKLRPITPDHFLAVRCSRNSSSGSAIPLAKYRLSPLHADNFGYRRQDGHVRMVKFSDGWNMSLSVKHDPSFVQTQKENLIKVLGEDRTQLRTGISHRSS</sequence>
<protein>
    <submittedName>
        <fullName evidence="2">Uncharacterized protein</fullName>
    </submittedName>
</protein>
<keyword evidence="1" id="KW-0812">Transmembrane</keyword>
<evidence type="ECO:0000313" key="2">
    <source>
        <dbReference type="EMBL" id="OPJ72290.1"/>
    </source>
</evidence>
<dbReference type="AlphaFoldDB" id="A0A1V4JJE4"/>
<reference evidence="2 3" key="1">
    <citation type="submission" date="2016-02" db="EMBL/GenBank/DDBJ databases">
        <title>Band-tailed pigeon sequencing and assembly.</title>
        <authorList>
            <person name="Soares A.E."/>
            <person name="Novak B.J."/>
            <person name="Rice E.S."/>
            <person name="O'Connell B."/>
            <person name="Chang D."/>
            <person name="Weber S."/>
            <person name="Shapiro B."/>
        </authorList>
    </citation>
    <scope>NUCLEOTIDE SEQUENCE [LARGE SCALE GENOMIC DNA]</scope>
    <source>
        <strain evidence="2">BTP2013</strain>
        <tissue evidence="2">Blood</tissue>
    </source>
</reference>
<keyword evidence="1" id="KW-0472">Membrane</keyword>
<evidence type="ECO:0000313" key="3">
    <source>
        <dbReference type="Proteomes" id="UP000190648"/>
    </source>
</evidence>
<comment type="caution">
    <text evidence="2">The sequence shown here is derived from an EMBL/GenBank/DDBJ whole genome shotgun (WGS) entry which is preliminary data.</text>
</comment>
<name>A0A1V4JJE4_PATFA</name>
<keyword evidence="3" id="KW-1185">Reference proteome</keyword>
<gene>
    <name evidence="2" type="ORF">AV530_018745</name>
</gene>
<dbReference type="EMBL" id="LSYS01007194">
    <property type="protein sequence ID" value="OPJ72290.1"/>
    <property type="molecule type" value="Genomic_DNA"/>
</dbReference>
<dbReference type="Proteomes" id="UP000190648">
    <property type="component" value="Unassembled WGS sequence"/>
</dbReference>
<proteinExistence type="predicted"/>
<evidence type="ECO:0000256" key="1">
    <source>
        <dbReference type="SAM" id="Phobius"/>
    </source>
</evidence>
<keyword evidence="1" id="KW-1133">Transmembrane helix</keyword>
<feature type="transmembrane region" description="Helical" evidence="1">
    <location>
        <begin position="21"/>
        <end position="43"/>
    </location>
</feature>